<name>A0A3R7LXP8_9TRYP</name>
<dbReference type="OrthoDB" id="10267663at2759"/>
<accession>A0A3R7LXP8</accession>
<dbReference type="PANTHER" id="PTHR30348:SF4">
    <property type="entry name" value="DUF72 DOMAIN-CONTAINING PROTEIN"/>
    <property type="match status" value="1"/>
</dbReference>
<dbReference type="Proteomes" id="UP000284403">
    <property type="component" value="Unassembled WGS sequence"/>
</dbReference>
<reference evidence="2 3" key="1">
    <citation type="journal article" date="2018" name="BMC Genomics">
        <title>Genomic comparison of Trypanosoma conorhini and Trypanosoma rangeli to Trypanosoma cruzi strains of high and low virulence.</title>
        <authorList>
            <person name="Bradwell K.R."/>
            <person name="Koparde V.N."/>
            <person name="Matveyev A.V."/>
            <person name="Serrano M.G."/>
            <person name="Alves J.M."/>
            <person name="Parikh H."/>
            <person name="Huang B."/>
            <person name="Lee V."/>
            <person name="Espinosa-Alvarez O."/>
            <person name="Ortiz P.A."/>
            <person name="Costa-Martins A.G."/>
            <person name="Teixeira M.M."/>
            <person name="Buck G.A."/>
        </authorList>
    </citation>
    <scope>NUCLEOTIDE SEQUENCE [LARGE SCALE GENOMIC DNA]</scope>
    <source>
        <strain evidence="2 3">025E</strain>
    </source>
</reference>
<gene>
    <name evidence="2" type="ORF">Tco025E_03086</name>
</gene>
<dbReference type="SUPFAM" id="SSF117396">
    <property type="entry name" value="TM1631-like"/>
    <property type="match status" value="1"/>
</dbReference>
<comment type="caution">
    <text evidence="2">The sequence shown here is derived from an EMBL/GenBank/DDBJ whole genome shotgun (WGS) entry which is preliminary data.</text>
</comment>
<sequence>MKRPRSHGQATPVAPAAASHRRPQQQLLQQTIEERGANSRVVVNSPYGDSRAQYGWGTPFRPTLSAHLARCPELHVGMSSLAGVPGKDRRMKTLFGQYVKKFNCLEHCYTFYNVGDEAMWRSWGELAASQSAASPSWAPPPHAGVQATTAAVTKQERSGINSGGDDAGEGLNGKKKRNSPRKEVAVKVNAGNQKAPLFIFTIKANQYLTHTRMLTIDGKTEEHIMHFFFERCPLLGRHLGPVLLQLPPRFRKSPAHMERVEAVAARIPKDIRVAVEFRHRSWYDEEVYTLLRHVGWALVVAHHHDDPTASVHVDTGVDFMYVRLHGPLGSNVGDYGPVILSQWAERVVAYLHDGVAAAAAGTSAQPTAIPTRKREVYFFLNNSDSHVDGTTSSTVDATFLAQRVGDLLAEKSRSCVMAGSHSGGGSGAENAVVVRD</sequence>
<feature type="region of interest" description="Disordered" evidence="1">
    <location>
        <begin position="134"/>
        <end position="183"/>
    </location>
</feature>
<dbReference type="EMBL" id="MKKU01000131">
    <property type="protein sequence ID" value="RNF22693.1"/>
    <property type="molecule type" value="Genomic_DNA"/>
</dbReference>
<protein>
    <submittedName>
        <fullName evidence="2">Uncharacterized protein</fullName>
    </submittedName>
</protein>
<evidence type="ECO:0000313" key="2">
    <source>
        <dbReference type="EMBL" id="RNF22693.1"/>
    </source>
</evidence>
<evidence type="ECO:0000256" key="1">
    <source>
        <dbReference type="SAM" id="MobiDB-lite"/>
    </source>
</evidence>
<dbReference type="InterPro" id="IPR002763">
    <property type="entry name" value="DUF72"/>
</dbReference>
<keyword evidence="3" id="KW-1185">Reference proteome</keyword>
<dbReference type="InterPro" id="IPR036520">
    <property type="entry name" value="UPF0759_sf"/>
</dbReference>
<dbReference type="PANTHER" id="PTHR30348">
    <property type="entry name" value="UNCHARACTERIZED PROTEIN YECE"/>
    <property type="match status" value="1"/>
</dbReference>
<proteinExistence type="predicted"/>
<dbReference type="AlphaFoldDB" id="A0A3R7LXP8"/>
<feature type="region of interest" description="Disordered" evidence="1">
    <location>
        <begin position="1"/>
        <end position="23"/>
    </location>
</feature>
<dbReference type="GeneID" id="40316697"/>
<dbReference type="Pfam" id="PF01904">
    <property type="entry name" value="DUF72"/>
    <property type="match status" value="1"/>
</dbReference>
<organism evidence="2 3">
    <name type="scientific">Trypanosoma conorhini</name>
    <dbReference type="NCBI Taxonomy" id="83891"/>
    <lineage>
        <taxon>Eukaryota</taxon>
        <taxon>Discoba</taxon>
        <taxon>Euglenozoa</taxon>
        <taxon>Kinetoplastea</taxon>
        <taxon>Metakinetoplastina</taxon>
        <taxon>Trypanosomatida</taxon>
        <taxon>Trypanosomatidae</taxon>
        <taxon>Trypanosoma</taxon>
    </lineage>
</organism>
<evidence type="ECO:0000313" key="3">
    <source>
        <dbReference type="Proteomes" id="UP000284403"/>
    </source>
</evidence>
<dbReference type="RefSeq" id="XP_029229922.1">
    <property type="nucleotide sequence ID" value="XM_029370008.1"/>
</dbReference>
<dbReference type="Gene3D" id="3.20.20.410">
    <property type="entry name" value="Protein of unknown function UPF0759"/>
    <property type="match status" value="1"/>
</dbReference>